<dbReference type="AlphaFoldDB" id="A0A367LNF1"/>
<keyword evidence="10" id="KW-0274">FAD</keyword>
<dbReference type="PRINTS" id="PR00463">
    <property type="entry name" value="EP450I"/>
</dbReference>
<evidence type="ECO:0000256" key="7">
    <source>
        <dbReference type="ARBA" id="ARBA00022630"/>
    </source>
</evidence>
<dbReference type="GO" id="GO:0020037">
    <property type="term" value="F:heme binding"/>
    <property type="evidence" value="ECO:0007669"/>
    <property type="project" value="InterPro"/>
</dbReference>
<comment type="caution">
    <text evidence="18">The sequence shown here is derived from an EMBL/GenBank/DDBJ whole genome shotgun (WGS) entry which is preliminary data.</text>
</comment>
<accession>A0A367LNF1</accession>
<protein>
    <recommendedName>
        <fullName evidence="20">Cytochrome P450</fullName>
    </recommendedName>
</protein>
<evidence type="ECO:0000313" key="18">
    <source>
        <dbReference type="EMBL" id="RCI15940.1"/>
    </source>
</evidence>
<evidence type="ECO:0000256" key="13">
    <source>
        <dbReference type="ARBA" id="ARBA00023002"/>
    </source>
</evidence>
<dbReference type="GO" id="GO:0016705">
    <property type="term" value="F:oxidoreductase activity, acting on paired donors, with incorporation or reduction of molecular oxygen"/>
    <property type="evidence" value="ECO:0007669"/>
    <property type="project" value="InterPro"/>
</dbReference>
<keyword evidence="8" id="KW-0288">FMN</keyword>
<reference evidence="18 19" key="1">
    <citation type="journal article" date="2015" name="BMC Genomics">
        <title>Insights from the genome of Ophiocordyceps polyrhachis-furcata to pathogenicity and host specificity in insect fungi.</title>
        <authorList>
            <person name="Wichadakul D."/>
            <person name="Kobmoo N."/>
            <person name="Ingsriswang S."/>
            <person name="Tangphatsornruang S."/>
            <person name="Chantasingh D."/>
            <person name="Luangsa-ard J.J."/>
            <person name="Eurwilaichitr L."/>
        </authorList>
    </citation>
    <scope>NUCLEOTIDE SEQUENCE [LARGE SCALE GENOMIC DNA]</scope>
    <source>
        <strain evidence="18 19">BCC 54312</strain>
    </source>
</reference>
<dbReference type="FunFam" id="1.10.630.10:FF:000040">
    <property type="entry name" value="Bifunctional cytochrome P450/NADPH--P450 reductase"/>
    <property type="match status" value="1"/>
</dbReference>
<organism evidence="18 19">
    <name type="scientific">Ophiocordyceps polyrhachis-furcata BCC 54312</name>
    <dbReference type="NCBI Taxonomy" id="1330021"/>
    <lineage>
        <taxon>Eukaryota</taxon>
        <taxon>Fungi</taxon>
        <taxon>Dikarya</taxon>
        <taxon>Ascomycota</taxon>
        <taxon>Pezizomycotina</taxon>
        <taxon>Sordariomycetes</taxon>
        <taxon>Hypocreomycetidae</taxon>
        <taxon>Hypocreales</taxon>
        <taxon>Ophiocordycipitaceae</taxon>
        <taxon>Ophiocordyceps</taxon>
    </lineage>
</organism>
<evidence type="ECO:0000256" key="17">
    <source>
        <dbReference type="RuleBase" id="RU000461"/>
    </source>
</evidence>
<evidence type="ECO:0000256" key="2">
    <source>
        <dbReference type="ARBA" id="ARBA00001971"/>
    </source>
</evidence>
<keyword evidence="15 17" id="KW-0503">Monooxygenase</keyword>
<dbReference type="InterPro" id="IPR002401">
    <property type="entry name" value="Cyt_P450_E_grp-I"/>
</dbReference>
<evidence type="ECO:0000313" key="19">
    <source>
        <dbReference type="Proteomes" id="UP000253664"/>
    </source>
</evidence>
<dbReference type="GO" id="GO:0005506">
    <property type="term" value="F:iron ion binding"/>
    <property type="evidence" value="ECO:0007669"/>
    <property type="project" value="InterPro"/>
</dbReference>
<evidence type="ECO:0000256" key="5">
    <source>
        <dbReference type="ARBA" id="ARBA00022448"/>
    </source>
</evidence>
<keyword evidence="11" id="KW-0521">NADP</keyword>
<dbReference type="GO" id="GO:0004497">
    <property type="term" value="F:monooxygenase activity"/>
    <property type="evidence" value="ECO:0007669"/>
    <property type="project" value="UniProtKB-KW"/>
</dbReference>
<evidence type="ECO:0000256" key="8">
    <source>
        <dbReference type="ARBA" id="ARBA00022643"/>
    </source>
</evidence>
<evidence type="ECO:0000256" key="15">
    <source>
        <dbReference type="ARBA" id="ARBA00023033"/>
    </source>
</evidence>
<keyword evidence="6 16" id="KW-0349">Heme</keyword>
<keyword evidence="19" id="KW-1185">Reference proteome</keyword>
<evidence type="ECO:0000256" key="12">
    <source>
        <dbReference type="ARBA" id="ARBA00022982"/>
    </source>
</evidence>
<dbReference type="SUPFAM" id="SSF48264">
    <property type="entry name" value="Cytochrome P450"/>
    <property type="match status" value="1"/>
</dbReference>
<evidence type="ECO:0000256" key="6">
    <source>
        <dbReference type="ARBA" id="ARBA00022617"/>
    </source>
</evidence>
<dbReference type="PANTHER" id="PTHR24305">
    <property type="entry name" value="CYTOCHROME P450"/>
    <property type="match status" value="1"/>
</dbReference>
<comment type="similarity">
    <text evidence="17">Belongs to the cytochrome P450 family.</text>
</comment>
<comment type="cofactor">
    <cofactor evidence="3">
        <name>FAD</name>
        <dbReference type="ChEBI" id="CHEBI:57692"/>
    </cofactor>
</comment>
<evidence type="ECO:0000256" key="3">
    <source>
        <dbReference type="ARBA" id="ARBA00001974"/>
    </source>
</evidence>
<dbReference type="STRING" id="1330021.A0A367LNF1"/>
<keyword evidence="5" id="KW-0813">Transport</keyword>
<evidence type="ECO:0000256" key="10">
    <source>
        <dbReference type="ARBA" id="ARBA00022827"/>
    </source>
</evidence>
<dbReference type="InterPro" id="IPR050121">
    <property type="entry name" value="Cytochrome_P450_monoxygenase"/>
</dbReference>
<proteinExistence type="inferred from homology"/>
<dbReference type="InterPro" id="IPR036396">
    <property type="entry name" value="Cyt_P450_sf"/>
</dbReference>
<dbReference type="Proteomes" id="UP000253664">
    <property type="component" value="Unassembled WGS sequence"/>
</dbReference>
<evidence type="ECO:0000256" key="9">
    <source>
        <dbReference type="ARBA" id="ARBA00022723"/>
    </source>
</evidence>
<dbReference type="EMBL" id="LKCN02000001">
    <property type="protein sequence ID" value="RCI15940.1"/>
    <property type="molecule type" value="Genomic_DNA"/>
</dbReference>
<evidence type="ECO:0000256" key="16">
    <source>
        <dbReference type="PIRSR" id="PIRSR602401-1"/>
    </source>
</evidence>
<keyword evidence="13 17" id="KW-0560">Oxidoreductase</keyword>
<dbReference type="InterPro" id="IPR017972">
    <property type="entry name" value="Cyt_P450_CS"/>
</dbReference>
<evidence type="ECO:0000256" key="4">
    <source>
        <dbReference type="ARBA" id="ARBA00010018"/>
    </source>
</evidence>
<comment type="cofactor">
    <cofactor evidence="2 16">
        <name>heme</name>
        <dbReference type="ChEBI" id="CHEBI:30413"/>
    </cofactor>
</comment>
<comment type="cofactor">
    <cofactor evidence="1">
        <name>FMN</name>
        <dbReference type="ChEBI" id="CHEBI:58210"/>
    </cofactor>
</comment>
<gene>
    <name evidence="18" type="ORF">L249_2520</name>
</gene>
<keyword evidence="9 16" id="KW-0479">Metal-binding</keyword>
<dbReference type="OrthoDB" id="1470350at2759"/>
<keyword evidence="7" id="KW-0285">Flavoprotein</keyword>
<keyword evidence="14 16" id="KW-0408">Iron</keyword>
<dbReference type="InterPro" id="IPR001128">
    <property type="entry name" value="Cyt_P450"/>
</dbReference>
<feature type="binding site" description="axial binding residue" evidence="16">
    <location>
        <position position="450"/>
    </location>
    <ligand>
        <name>heme</name>
        <dbReference type="ChEBI" id="CHEBI:30413"/>
    </ligand>
    <ligandPart>
        <name>Fe</name>
        <dbReference type="ChEBI" id="CHEBI:18248"/>
    </ligandPart>
</feature>
<dbReference type="Gene3D" id="1.10.630.10">
    <property type="entry name" value="Cytochrome P450"/>
    <property type="match status" value="1"/>
</dbReference>
<comment type="similarity">
    <text evidence="4">In the N-terminal section; belongs to the cytochrome P450 family.</text>
</comment>
<keyword evidence="12" id="KW-0249">Electron transport</keyword>
<name>A0A367LNF1_9HYPO</name>
<dbReference type="Pfam" id="PF00067">
    <property type="entry name" value="p450"/>
    <property type="match status" value="1"/>
</dbReference>
<evidence type="ECO:0000256" key="1">
    <source>
        <dbReference type="ARBA" id="ARBA00001917"/>
    </source>
</evidence>
<evidence type="ECO:0008006" key="20">
    <source>
        <dbReference type="Google" id="ProtNLM"/>
    </source>
</evidence>
<evidence type="ECO:0000256" key="11">
    <source>
        <dbReference type="ARBA" id="ARBA00022857"/>
    </source>
</evidence>
<dbReference type="PROSITE" id="PS00086">
    <property type="entry name" value="CYTOCHROME_P450"/>
    <property type="match status" value="1"/>
</dbReference>
<dbReference type="PANTHER" id="PTHR24305:SF108">
    <property type="entry name" value="P450, PUTATIVE (EUROFUNG)-RELATED"/>
    <property type="match status" value="1"/>
</dbReference>
<sequence length="503" mass="56031">MSYSQLVQPKTGLGTMADIPPAPFEMQKQRDSRSAVSATYIRGRNDKITAMSQPIPKPSGVPILGNIFDVNPSNPWESLKGLSETYGEIFQIKVLGKTLVFVAGVELAEEICDEKRFRKFVGGPIVEIRAAVHDSLFTAYDHEESWGVAHRIMMPYLKPDAVAGYFDSMRDTALDLMEIWKSGDGVKAVVPWKDLARLDLETLTLAFFGKRLGCLMGAEHPMIQAMEDSTAEAVMRPTRLGIVNWLFYGGKFKRSNQMLRDYAESLVGYRHEHPTDRQDMLGGLLNDKDPQTGKCLTPSQVIDEMVSMPIGSSTAPCLVATAILFLEQNPEAKKKARKELEAVVGGGELRHEHLSQLRYVEAVISETLRLSCAAPGFNIEPIPSKDKSPIVLGGGKYQIAHDQAMILLLAGVNKDAGTFDDPLAFKPDRWMGGEMRAGARKWFGNGKRICIGRHYAWQWSVTVLAVMLREVEFQLVEPEYELKQDGWFNVRPVGLEVRVKGRS</sequence>
<evidence type="ECO:0000256" key="14">
    <source>
        <dbReference type="ARBA" id="ARBA00023004"/>
    </source>
</evidence>